<reference evidence="2" key="1">
    <citation type="submission" date="2016-01" db="EMBL/GenBank/DDBJ databases">
        <authorList>
            <person name="Mitreva M."/>
            <person name="Pepin K.H."/>
            <person name="Mihindukulasuriya K.A."/>
            <person name="Fulton R."/>
            <person name="Fronick C."/>
            <person name="O'Laughlin M."/>
            <person name="Miner T."/>
            <person name="Herter B."/>
            <person name="Rosa B.A."/>
            <person name="Cordes M."/>
            <person name="Tomlinson C."/>
            <person name="Wollam A."/>
            <person name="Palsikar V.B."/>
            <person name="Mardis E.R."/>
            <person name="Wilson R.K."/>
        </authorList>
    </citation>
    <scope>NUCLEOTIDE SEQUENCE [LARGE SCALE GENOMIC DNA]</scope>
    <source>
        <strain evidence="2">GED7749B</strain>
    </source>
</reference>
<evidence type="ECO:0000313" key="2">
    <source>
        <dbReference type="Proteomes" id="UP000070376"/>
    </source>
</evidence>
<proteinExistence type="predicted"/>
<dbReference type="Proteomes" id="UP000070376">
    <property type="component" value="Unassembled WGS sequence"/>
</dbReference>
<dbReference type="AlphaFoldDB" id="A0A133KS96"/>
<name>A0A133KS96_HEYCO</name>
<comment type="caution">
    <text evidence="1">The sequence shown here is derived from an EMBL/GenBank/DDBJ whole genome shotgun (WGS) entry which is preliminary data.</text>
</comment>
<protein>
    <submittedName>
        <fullName evidence="1">Uncharacterized protein</fullName>
    </submittedName>
</protein>
<evidence type="ECO:0000313" key="1">
    <source>
        <dbReference type="EMBL" id="KWZ82395.1"/>
    </source>
</evidence>
<accession>A0A133KS96</accession>
<sequence>MKTVFPIPNIYHSFQEKDAFFSPPFFSRSRSHNSTGIGHNEQKACFP</sequence>
<organism evidence="1 2">
    <name type="scientific">Heyndrickxia coagulans</name>
    <name type="common">Weizmannia coagulans</name>
    <dbReference type="NCBI Taxonomy" id="1398"/>
    <lineage>
        <taxon>Bacteria</taxon>
        <taxon>Bacillati</taxon>
        <taxon>Bacillota</taxon>
        <taxon>Bacilli</taxon>
        <taxon>Bacillales</taxon>
        <taxon>Bacillaceae</taxon>
        <taxon>Heyndrickxia</taxon>
    </lineage>
</organism>
<dbReference type="EMBL" id="LRPN01000058">
    <property type="protein sequence ID" value="KWZ82395.1"/>
    <property type="molecule type" value="Genomic_DNA"/>
</dbReference>
<gene>
    <name evidence="1" type="ORF">HMPREF3213_01783</name>
</gene>
<dbReference type="PATRIC" id="fig|1398.22.peg.1789"/>